<dbReference type="Pfam" id="PF24626">
    <property type="entry name" value="SH3_Tf2-1"/>
    <property type="match status" value="1"/>
</dbReference>
<organism evidence="2 3">
    <name type="scientific">Mucuna pruriens</name>
    <name type="common">Velvet bean</name>
    <name type="synonym">Dolichos pruriens</name>
    <dbReference type="NCBI Taxonomy" id="157652"/>
    <lineage>
        <taxon>Eukaryota</taxon>
        <taxon>Viridiplantae</taxon>
        <taxon>Streptophyta</taxon>
        <taxon>Embryophyta</taxon>
        <taxon>Tracheophyta</taxon>
        <taxon>Spermatophyta</taxon>
        <taxon>Magnoliopsida</taxon>
        <taxon>eudicotyledons</taxon>
        <taxon>Gunneridae</taxon>
        <taxon>Pentapetalae</taxon>
        <taxon>rosids</taxon>
        <taxon>fabids</taxon>
        <taxon>Fabales</taxon>
        <taxon>Fabaceae</taxon>
        <taxon>Papilionoideae</taxon>
        <taxon>50 kb inversion clade</taxon>
        <taxon>NPAAA clade</taxon>
        <taxon>indigoferoid/millettioid clade</taxon>
        <taxon>Phaseoleae</taxon>
        <taxon>Mucuna</taxon>
    </lineage>
</organism>
<gene>
    <name evidence="2" type="ORF">CR513_33121</name>
</gene>
<dbReference type="Proteomes" id="UP000257109">
    <property type="component" value="Unassembled WGS sequence"/>
</dbReference>
<accession>A0A371G540</accession>
<proteinExistence type="predicted"/>
<dbReference type="OrthoDB" id="1935586at2759"/>
<dbReference type="AlphaFoldDB" id="A0A371G540"/>
<feature type="domain" description="Tf2-1-like SH3-like" evidence="1">
    <location>
        <begin position="56"/>
        <end position="107"/>
    </location>
</feature>
<dbReference type="EMBL" id="QJKJ01006736">
    <property type="protein sequence ID" value="RDX85664.1"/>
    <property type="molecule type" value="Genomic_DNA"/>
</dbReference>
<dbReference type="PANTHER" id="PTHR35046">
    <property type="entry name" value="ZINC KNUCKLE (CCHC-TYPE) FAMILY PROTEIN"/>
    <property type="match status" value="1"/>
</dbReference>
<comment type="caution">
    <text evidence="2">The sequence shown here is derived from an EMBL/GenBank/DDBJ whole genome shotgun (WGS) entry which is preliminary data.</text>
</comment>
<keyword evidence="3" id="KW-1185">Reference proteome</keyword>
<evidence type="ECO:0000259" key="1">
    <source>
        <dbReference type="Pfam" id="PF24626"/>
    </source>
</evidence>
<dbReference type="InterPro" id="IPR056924">
    <property type="entry name" value="SH3_Tf2-1"/>
</dbReference>
<sequence>MGRLVTPYGVCIQSCVYGFNPLIPLDLLPMPNVSNMLSCDGIAKAKLVKELHIARDLVWVHLRKDRFPNLRKSKLLSCGDGPFKIIKKISDNAYILEMLQAYEESTFDSNLRANSFEERELDKDLHSPKEDT</sequence>
<dbReference type="PANTHER" id="PTHR35046:SF9">
    <property type="entry name" value="RNA-DIRECTED DNA POLYMERASE"/>
    <property type="match status" value="1"/>
</dbReference>
<reference evidence="2" key="1">
    <citation type="submission" date="2018-05" db="EMBL/GenBank/DDBJ databases">
        <title>Draft genome of Mucuna pruriens seed.</title>
        <authorList>
            <person name="Nnadi N.E."/>
            <person name="Vos R."/>
            <person name="Hasami M.H."/>
            <person name="Devisetty U.K."/>
            <person name="Aguiy J.C."/>
        </authorList>
    </citation>
    <scope>NUCLEOTIDE SEQUENCE [LARGE SCALE GENOMIC DNA]</scope>
    <source>
        <strain evidence="2">JCA_2017</strain>
    </source>
</reference>
<evidence type="ECO:0000313" key="2">
    <source>
        <dbReference type="EMBL" id="RDX85664.1"/>
    </source>
</evidence>
<feature type="non-terminal residue" evidence="2">
    <location>
        <position position="1"/>
    </location>
</feature>
<evidence type="ECO:0000313" key="3">
    <source>
        <dbReference type="Proteomes" id="UP000257109"/>
    </source>
</evidence>
<protein>
    <recommendedName>
        <fullName evidence="1">Tf2-1-like SH3-like domain-containing protein</fullName>
    </recommendedName>
</protein>
<name>A0A371G540_MUCPR</name>